<feature type="domain" description="AIG1-type G" evidence="5">
    <location>
        <begin position="58"/>
        <end position="269"/>
    </location>
</feature>
<evidence type="ECO:0000259" key="5">
    <source>
        <dbReference type="PROSITE" id="PS51720"/>
    </source>
</evidence>
<comment type="similarity">
    <text evidence="1">Belongs to the TRAFAC class TrmE-Era-EngA-EngB-Septin-like GTPase superfamily. AIG1/Toc34/Toc159-like paraseptin GTPase family. IAN subfamily.</text>
</comment>
<protein>
    <submittedName>
        <fullName evidence="7 8">Uncharacterized protein LOC129923376</fullName>
    </submittedName>
</protein>
<name>A0A9W2Z4H6_BIOGL</name>
<evidence type="ECO:0000256" key="1">
    <source>
        <dbReference type="ARBA" id="ARBA00008535"/>
    </source>
</evidence>
<accession>A0A9W2Z4H6</accession>
<dbReference type="Proteomes" id="UP001165740">
    <property type="component" value="Chromosome 16"/>
</dbReference>
<dbReference type="PROSITE" id="PS51720">
    <property type="entry name" value="G_AIG1"/>
    <property type="match status" value="1"/>
</dbReference>
<dbReference type="RefSeq" id="XP_055869986.1">
    <property type="nucleotide sequence ID" value="XM_056014011.1"/>
</dbReference>
<proteinExistence type="inferred from homology"/>
<dbReference type="FunFam" id="3.40.50.300:FF:000840">
    <property type="entry name" value="Immune-associated nucleotide-binding protein 9"/>
    <property type="match status" value="1"/>
</dbReference>
<keyword evidence="2" id="KW-0547">Nucleotide-binding</keyword>
<dbReference type="SUPFAM" id="SSF52540">
    <property type="entry name" value="P-loop containing nucleoside triphosphate hydrolases"/>
    <property type="match status" value="1"/>
</dbReference>
<dbReference type="PANTHER" id="PTHR10903:SF184">
    <property type="entry name" value="GTP-BINDING PROTEIN A"/>
    <property type="match status" value="1"/>
</dbReference>
<evidence type="ECO:0000256" key="3">
    <source>
        <dbReference type="ARBA" id="ARBA00023134"/>
    </source>
</evidence>
<dbReference type="OrthoDB" id="431287at2759"/>
<evidence type="ECO:0000256" key="4">
    <source>
        <dbReference type="SAM" id="Coils"/>
    </source>
</evidence>
<reference evidence="7 8" key="1">
    <citation type="submission" date="2025-04" db="UniProtKB">
        <authorList>
            <consortium name="RefSeq"/>
        </authorList>
    </citation>
    <scope>IDENTIFICATION</scope>
</reference>
<evidence type="ECO:0000313" key="7">
    <source>
        <dbReference type="RefSeq" id="XP_055869985.1"/>
    </source>
</evidence>
<dbReference type="Gene3D" id="3.40.50.300">
    <property type="entry name" value="P-loop containing nucleotide triphosphate hydrolases"/>
    <property type="match status" value="1"/>
</dbReference>
<keyword evidence="4" id="KW-0175">Coiled coil</keyword>
<dbReference type="OMA" id="KAMTKRM"/>
<dbReference type="GO" id="GO:0005525">
    <property type="term" value="F:GTP binding"/>
    <property type="evidence" value="ECO:0007669"/>
    <property type="project" value="UniProtKB-KW"/>
</dbReference>
<sequence length="501" mass="57679">MDSNKITTVPDTEESSLNSIKEITQNDLVVKLQREMLSGFSKNKKSISNTDLSMKTPKQEIDLFLIGKTGNGKSALGNSILGRKAFVSRASLDSVTVNVTYDVDERNGVKIKVVDGPGVGDTRLDKKEAVKDILDKVATAISINPQGYHAFLLVLKYGARLTEEEQDAIQFLKKIFGERFFNKFCVIVMTCGDNFRDDDVKDFGKWVSAQTCAKFQALLKDCNSRIILFDNKTKDDAIKQDQLNQLLQIIYKLQKDNCRYSDEHFQSAQTARDFLLLESEKEIISEDIMTEANLIFLKFQEIINSIEPSLCNHYLNELYERTNDLLTKIKDKDKGLGVLHELVSHVVSLGSSINDEIRLSVKLEEEREKFQRRIEEDALSHAMILQMEREEYLRGGNRREEEKNRMLEQQVETMKEMEAKWQKELQEIQEKVKAQWALEHQDNKLQDLGEGLQTIKVKQAEQIKEKIKGGIFSKIKQTFKKRDRKLKAKKQYETLLSDDDE</sequence>
<dbReference type="AlphaFoldDB" id="A0A9W2Z4H6"/>
<evidence type="ECO:0000256" key="2">
    <source>
        <dbReference type="ARBA" id="ARBA00022741"/>
    </source>
</evidence>
<organism evidence="6 8">
    <name type="scientific">Biomphalaria glabrata</name>
    <name type="common">Bloodfluke planorb</name>
    <name type="synonym">Freshwater snail</name>
    <dbReference type="NCBI Taxonomy" id="6526"/>
    <lineage>
        <taxon>Eukaryota</taxon>
        <taxon>Metazoa</taxon>
        <taxon>Spiralia</taxon>
        <taxon>Lophotrochozoa</taxon>
        <taxon>Mollusca</taxon>
        <taxon>Gastropoda</taxon>
        <taxon>Heterobranchia</taxon>
        <taxon>Euthyneura</taxon>
        <taxon>Panpulmonata</taxon>
        <taxon>Hygrophila</taxon>
        <taxon>Lymnaeoidea</taxon>
        <taxon>Planorbidae</taxon>
        <taxon>Biomphalaria</taxon>
    </lineage>
</organism>
<evidence type="ECO:0000313" key="8">
    <source>
        <dbReference type="RefSeq" id="XP_055869986.1"/>
    </source>
</evidence>
<keyword evidence="6" id="KW-1185">Reference proteome</keyword>
<dbReference type="RefSeq" id="XP_055869987.1">
    <property type="nucleotide sequence ID" value="XM_056014012.1"/>
</dbReference>
<dbReference type="PANTHER" id="PTHR10903">
    <property type="entry name" value="GTPASE, IMAP FAMILY MEMBER-RELATED"/>
    <property type="match status" value="1"/>
</dbReference>
<dbReference type="InterPro" id="IPR027417">
    <property type="entry name" value="P-loop_NTPase"/>
</dbReference>
<dbReference type="RefSeq" id="XP_055869985.1">
    <property type="nucleotide sequence ID" value="XM_056014010.1"/>
</dbReference>
<feature type="coiled-coil region" evidence="4">
    <location>
        <begin position="397"/>
        <end position="431"/>
    </location>
</feature>
<gene>
    <name evidence="7 8 9" type="primary">LOC129923376</name>
</gene>
<dbReference type="Pfam" id="PF04548">
    <property type="entry name" value="AIG1"/>
    <property type="match status" value="1"/>
</dbReference>
<dbReference type="GeneID" id="129923376"/>
<keyword evidence="3" id="KW-0342">GTP-binding</keyword>
<dbReference type="InterPro" id="IPR006703">
    <property type="entry name" value="G_AIG1"/>
</dbReference>
<evidence type="ECO:0000313" key="6">
    <source>
        <dbReference type="Proteomes" id="UP001165740"/>
    </source>
</evidence>
<dbReference type="InterPro" id="IPR045058">
    <property type="entry name" value="GIMA/IAN/Toc"/>
</dbReference>
<evidence type="ECO:0000313" key="9">
    <source>
        <dbReference type="RefSeq" id="XP_055869987.1"/>
    </source>
</evidence>